<protein>
    <submittedName>
        <fullName evidence="7">MBL fold metallo-hydrolase</fullName>
    </submittedName>
</protein>
<accession>A0A5N5U2I2</accession>
<dbReference type="RefSeq" id="WP_152134334.1">
    <property type="nucleotide sequence ID" value="NZ_QKKZ01000007.1"/>
</dbReference>
<keyword evidence="4 7" id="KW-0378">Hydrolase</keyword>
<gene>
    <name evidence="7" type="ORF">DM867_12250</name>
</gene>
<comment type="cofactor">
    <cofactor evidence="1">
        <name>Zn(2+)</name>
        <dbReference type="ChEBI" id="CHEBI:29105"/>
    </cofactor>
</comment>
<feature type="domain" description="Metallo-beta-lactamase" evidence="6">
    <location>
        <begin position="42"/>
        <end position="250"/>
    </location>
</feature>
<dbReference type="Pfam" id="PF00753">
    <property type="entry name" value="Lactamase_B"/>
    <property type="match status" value="1"/>
</dbReference>
<organism evidence="7 8">
    <name type="scientific">Halosegnis rubeus</name>
    <dbReference type="NCBI Taxonomy" id="2212850"/>
    <lineage>
        <taxon>Archaea</taxon>
        <taxon>Methanobacteriati</taxon>
        <taxon>Methanobacteriota</taxon>
        <taxon>Stenosarchaea group</taxon>
        <taxon>Halobacteria</taxon>
        <taxon>Halobacteriales</taxon>
        <taxon>Natronomonadaceae</taxon>
        <taxon>Halosegnis</taxon>
    </lineage>
</organism>
<evidence type="ECO:0000256" key="5">
    <source>
        <dbReference type="ARBA" id="ARBA00022833"/>
    </source>
</evidence>
<proteinExistence type="inferred from homology"/>
<keyword evidence="5" id="KW-0862">Zinc</keyword>
<reference evidence="7 8" key="1">
    <citation type="submission" date="2019-10" db="EMBL/GenBank/DDBJ databases">
        <title>Unraveling microbial dark matter from salterns through culturing: the case of the genus Halosegnis.</title>
        <authorList>
            <person name="Duran-Viseras A."/>
            <person name="Andrei A.-S."/>
            <person name="Vera-Gargallo B."/>
            <person name="Ghai R."/>
            <person name="Sanchez-Porro C."/>
            <person name="Ventosa A."/>
        </authorList>
    </citation>
    <scope>NUCLEOTIDE SEQUENCE [LARGE SCALE GENOMIC DNA]</scope>
    <source>
        <strain evidence="7 8">F18-79</strain>
    </source>
</reference>
<dbReference type="Proteomes" id="UP000326865">
    <property type="component" value="Unassembled WGS sequence"/>
</dbReference>
<comment type="similarity">
    <text evidence="2">Belongs to the metallo-beta-lactamase superfamily.</text>
</comment>
<dbReference type="GO" id="GO:0016787">
    <property type="term" value="F:hydrolase activity"/>
    <property type="evidence" value="ECO:0007669"/>
    <property type="project" value="UniProtKB-KW"/>
</dbReference>
<evidence type="ECO:0000256" key="3">
    <source>
        <dbReference type="ARBA" id="ARBA00022723"/>
    </source>
</evidence>
<dbReference type="PANTHER" id="PTHR42978">
    <property type="entry name" value="QUORUM-QUENCHING LACTONASE YTNP-RELATED-RELATED"/>
    <property type="match status" value="1"/>
</dbReference>
<keyword evidence="8" id="KW-1185">Reference proteome</keyword>
<dbReference type="SUPFAM" id="SSF56281">
    <property type="entry name" value="Metallo-hydrolase/oxidoreductase"/>
    <property type="match status" value="1"/>
</dbReference>
<dbReference type="PANTHER" id="PTHR42978:SF2">
    <property type="entry name" value="102 KBASES UNSTABLE REGION: FROM 1 TO 119443"/>
    <property type="match status" value="1"/>
</dbReference>
<comment type="caution">
    <text evidence="7">The sequence shown here is derived from an EMBL/GenBank/DDBJ whole genome shotgun (WGS) entry which is preliminary data.</text>
</comment>
<sequence>MSYDVHLLDRGRIEADANFVLDGAVAATAGEQNPDLRYEEFLVWNLVIDHPEATILFDTGSHPEAGDGYWPAPLYQAFAHVDATDHDLEADLNAAGFELDDIDAVVMSHLHLDHAGGLYHFDGTDVPIYVHEREIEFAYRSAKTDSGSIAYFAPDFEHDLNWTVVEGDRQLVSGVDLLHLPGHTPGLLGTRVDRDGETLLVVGDEAYWQENYEGQSMAASLLWDNQAWKESLAYAQDLERRTDADVLLGHDVAMLDRFGDVW</sequence>
<name>A0A5N5U2I2_9EURY</name>
<dbReference type="InterPro" id="IPR036866">
    <property type="entry name" value="RibonucZ/Hydroxyglut_hydro"/>
</dbReference>
<evidence type="ECO:0000256" key="4">
    <source>
        <dbReference type="ARBA" id="ARBA00022801"/>
    </source>
</evidence>
<dbReference type="Gene3D" id="3.60.15.10">
    <property type="entry name" value="Ribonuclease Z/Hydroxyacylglutathione hydrolase-like"/>
    <property type="match status" value="1"/>
</dbReference>
<evidence type="ECO:0000256" key="1">
    <source>
        <dbReference type="ARBA" id="ARBA00001947"/>
    </source>
</evidence>
<dbReference type="CDD" id="cd07729">
    <property type="entry name" value="AHL_lactonase_MBL-fold"/>
    <property type="match status" value="1"/>
</dbReference>
<evidence type="ECO:0000313" key="8">
    <source>
        <dbReference type="Proteomes" id="UP000326865"/>
    </source>
</evidence>
<dbReference type="GO" id="GO:0046872">
    <property type="term" value="F:metal ion binding"/>
    <property type="evidence" value="ECO:0007669"/>
    <property type="project" value="UniProtKB-KW"/>
</dbReference>
<evidence type="ECO:0000256" key="2">
    <source>
        <dbReference type="ARBA" id="ARBA00007749"/>
    </source>
</evidence>
<dbReference type="EMBL" id="QKKZ01000007">
    <property type="protein sequence ID" value="KAB7512685.1"/>
    <property type="molecule type" value="Genomic_DNA"/>
</dbReference>
<dbReference type="InterPro" id="IPR051013">
    <property type="entry name" value="MBL_superfamily_lactonases"/>
</dbReference>
<evidence type="ECO:0000313" key="7">
    <source>
        <dbReference type="EMBL" id="KAB7512685.1"/>
    </source>
</evidence>
<dbReference type="AlphaFoldDB" id="A0A5N5U2I2"/>
<dbReference type="SMART" id="SM00849">
    <property type="entry name" value="Lactamase_B"/>
    <property type="match status" value="1"/>
</dbReference>
<dbReference type="InterPro" id="IPR001279">
    <property type="entry name" value="Metallo-B-lactamas"/>
</dbReference>
<evidence type="ECO:0000259" key="6">
    <source>
        <dbReference type="SMART" id="SM00849"/>
    </source>
</evidence>
<keyword evidence="3" id="KW-0479">Metal-binding</keyword>